<dbReference type="EMBL" id="FP929105">
    <property type="protein sequence ID" value="CBX93124.1"/>
    <property type="molecule type" value="Genomic_DNA"/>
</dbReference>
<accession>E4ZP99</accession>
<evidence type="ECO:0000313" key="1">
    <source>
        <dbReference type="EMBL" id="CBX93124.1"/>
    </source>
</evidence>
<name>E4ZP99_LEPMJ</name>
<dbReference type="AlphaFoldDB" id="E4ZP99"/>
<keyword evidence="2" id="KW-1185">Reference proteome</keyword>
<organism evidence="2">
    <name type="scientific">Leptosphaeria maculans (strain JN3 / isolate v23.1.3 / race Av1-4-5-6-7-8)</name>
    <name type="common">Blackleg fungus</name>
    <name type="synonym">Phoma lingam</name>
    <dbReference type="NCBI Taxonomy" id="985895"/>
    <lineage>
        <taxon>Eukaryota</taxon>
        <taxon>Fungi</taxon>
        <taxon>Dikarya</taxon>
        <taxon>Ascomycota</taxon>
        <taxon>Pezizomycotina</taxon>
        <taxon>Dothideomycetes</taxon>
        <taxon>Pleosporomycetidae</taxon>
        <taxon>Pleosporales</taxon>
        <taxon>Pleosporineae</taxon>
        <taxon>Leptosphaeriaceae</taxon>
        <taxon>Plenodomus</taxon>
        <taxon>Plenodomus lingam/Leptosphaeria maculans species complex</taxon>
    </lineage>
</organism>
<dbReference type="VEuPathDB" id="FungiDB:LEMA_uP040250.1"/>
<protein>
    <submittedName>
        <fullName evidence="1">Predicted protein</fullName>
    </submittedName>
</protein>
<gene>
    <name evidence="1" type="ORF">LEMA_uP040250.1</name>
</gene>
<dbReference type="HOGENOM" id="CLU_2638502_0_0_1"/>
<evidence type="ECO:0000313" key="2">
    <source>
        <dbReference type="Proteomes" id="UP000002668"/>
    </source>
</evidence>
<reference evidence="2" key="1">
    <citation type="journal article" date="2011" name="Nat. Commun.">
        <title>Effector diversification within compartments of the Leptosphaeria maculans genome affected by Repeat-Induced Point mutations.</title>
        <authorList>
            <person name="Rouxel T."/>
            <person name="Grandaubert J."/>
            <person name="Hane J.K."/>
            <person name="Hoede C."/>
            <person name="van de Wouw A.P."/>
            <person name="Couloux A."/>
            <person name="Dominguez V."/>
            <person name="Anthouard V."/>
            <person name="Bally P."/>
            <person name="Bourras S."/>
            <person name="Cozijnsen A.J."/>
            <person name="Ciuffetti L.M."/>
            <person name="Degrave A."/>
            <person name="Dilmaghani A."/>
            <person name="Duret L."/>
            <person name="Fudal I."/>
            <person name="Goodwin S.B."/>
            <person name="Gout L."/>
            <person name="Glaser N."/>
            <person name="Linglin J."/>
            <person name="Kema G.H.J."/>
            <person name="Lapalu N."/>
            <person name="Lawrence C.B."/>
            <person name="May K."/>
            <person name="Meyer M."/>
            <person name="Ollivier B."/>
            <person name="Poulain J."/>
            <person name="Schoch C.L."/>
            <person name="Simon A."/>
            <person name="Spatafora J.W."/>
            <person name="Stachowiak A."/>
            <person name="Turgeon B.G."/>
            <person name="Tyler B.M."/>
            <person name="Vincent D."/>
            <person name="Weissenbach J."/>
            <person name="Amselem J."/>
            <person name="Quesneville H."/>
            <person name="Oliver R.P."/>
            <person name="Wincker P."/>
            <person name="Balesdent M.-H."/>
            <person name="Howlett B.J."/>
        </authorList>
    </citation>
    <scope>NUCLEOTIDE SEQUENCE [LARGE SCALE GENOMIC DNA]</scope>
    <source>
        <strain evidence="2">JN3 / isolate v23.1.3 / race Av1-4-5-6-7-8</strain>
    </source>
</reference>
<proteinExistence type="predicted"/>
<dbReference type="Proteomes" id="UP000002668">
    <property type="component" value="Genome"/>
</dbReference>
<sequence>MAWGLWTRPIRQFRQDKTTKLPRWENGRMEYMLHPTTPRYSSTGACLQDTQLHRQTPCRSILIPPWPADVALPYLHR</sequence>
<dbReference type="InParanoid" id="E4ZP99"/>